<comment type="caution">
    <text evidence="1">The sequence shown here is derived from an EMBL/GenBank/DDBJ whole genome shotgun (WGS) entry which is preliminary data.</text>
</comment>
<protein>
    <submittedName>
        <fullName evidence="1">Uncharacterized protein</fullName>
    </submittedName>
</protein>
<dbReference type="EMBL" id="ACKS01000108">
    <property type="protein sequence ID" value="EFA42909.1"/>
    <property type="molecule type" value="Genomic_DNA"/>
</dbReference>
<evidence type="ECO:0000313" key="2">
    <source>
        <dbReference type="Proteomes" id="UP000003160"/>
    </source>
</evidence>
<gene>
    <name evidence="1" type="ORF">HMPREF0645_2659</name>
</gene>
<dbReference type="AlphaFoldDB" id="D1Q0C4"/>
<dbReference type="HOGENOM" id="CLU_3274417_0_0_10"/>
<reference evidence="1 2" key="1">
    <citation type="submission" date="2009-10" db="EMBL/GenBank/DDBJ databases">
        <authorList>
            <person name="Qin X."/>
            <person name="Bachman B."/>
            <person name="Battles P."/>
            <person name="Bell A."/>
            <person name="Bess C."/>
            <person name="Bickham C."/>
            <person name="Chaboub L."/>
            <person name="Chen D."/>
            <person name="Coyle M."/>
            <person name="Deiros D.R."/>
            <person name="Dinh H."/>
            <person name="Forbes L."/>
            <person name="Fowler G."/>
            <person name="Francisco L."/>
            <person name="Fu Q."/>
            <person name="Gubbala S."/>
            <person name="Hale W."/>
            <person name="Han Y."/>
            <person name="Hemphill L."/>
            <person name="Highlander S.K."/>
            <person name="Hirani K."/>
            <person name="Hogues M."/>
            <person name="Jackson L."/>
            <person name="Jakkamsetti A."/>
            <person name="Javaid M."/>
            <person name="Jiang H."/>
            <person name="Korchina V."/>
            <person name="Kovar C."/>
            <person name="Lara F."/>
            <person name="Lee S."/>
            <person name="Mata R."/>
            <person name="Mathew T."/>
            <person name="Moen C."/>
            <person name="Morales K."/>
            <person name="Munidasa M."/>
            <person name="Nazareth L."/>
            <person name="Ngo R."/>
            <person name="Nguyen L."/>
            <person name="Okwuonu G."/>
            <person name="Ongeri F."/>
            <person name="Patil S."/>
            <person name="Petrosino J."/>
            <person name="Pham C."/>
            <person name="Pham P."/>
            <person name="Pu L.-L."/>
            <person name="Puazo M."/>
            <person name="Raj R."/>
            <person name="Reid J."/>
            <person name="Rouhana J."/>
            <person name="Saada N."/>
            <person name="Shang Y."/>
            <person name="Simmons D."/>
            <person name="Thornton R."/>
            <person name="Warren J."/>
            <person name="Weissenberger G."/>
            <person name="Zhang J."/>
            <person name="Zhang L."/>
            <person name="Zhou C."/>
            <person name="Zhu D."/>
            <person name="Muzny D."/>
            <person name="Worley K."/>
            <person name="Gibbs R."/>
        </authorList>
    </citation>
    <scope>NUCLEOTIDE SEQUENCE [LARGE SCALE GENOMIC DNA]</scope>
    <source>
        <strain evidence="1 2">DSM 17361</strain>
    </source>
</reference>
<accession>D1Q0C4</accession>
<keyword evidence="2" id="KW-1185">Reference proteome</keyword>
<evidence type="ECO:0000313" key="1">
    <source>
        <dbReference type="EMBL" id="EFA42909.1"/>
    </source>
</evidence>
<sequence length="41" mass="4771">MGNLILKQQKDAKGDKNTFVLSDVSKDELNKRRISVYQYLL</sequence>
<dbReference type="Proteomes" id="UP000003160">
    <property type="component" value="Unassembled WGS sequence"/>
</dbReference>
<organism evidence="1 2">
    <name type="scientific">Hallella bergensis DSM 17361</name>
    <dbReference type="NCBI Taxonomy" id="585502"/>
    <lineage>
        <taxon>Bacteria</taxon>
        <taxon>Pseudomonadati</taxon>
        <taxon>Bacteroidota</taxon>
        <taxon>Bacteroidia</taxon>
        <taxon>Bacteroidales</taxon>
        <taxon>Prevotellaceae</taxon>
        <taxon>Hallella</taxon>
    </lineage>
</organism>
<name>D1Q0C4_9BACT</name>
<proteinExistence type="predicted"/>